<dbReference type="EMBL" id="FTNR01000010">
    <property type="protein sequence ID" value="SIS08010.1"/>
    <property type="molecule type" value="Genomic_DNA"/>
</dbReference>
<reference evidence="2" key="1">
    <citation type="submission" date="2017-01" db="EMBL/GenBank/DDBJ databases">
        <authorList>
            <person name="Varghese N."/>
            <person name="Submissions S."/>
        </authorList>
    </citation>
    <scope>NUCLEOTIDE SEQUENCE [LARGE SCALE GENOMIC DNA]</scope>
    <source>
        <strain evidence="2">type strain: HArc-</strain>
    </source>
</reference>
<organism evidence="1 2">
    <name type="scientific">Natronorubrum thiooxidans</name>
    <dbReference type="NCBI Taxonomy" id="308853"/>
    <lineage>
        <taxon>Archaea</taxon>
        <taxon>Methanobacteriati</taxon>
        <taxon>Methanobacteriota</taxon>
        <taxon>Stenosarchaea group</taxon>
        <taxon>Halobacteria</taxon>
        <taxon>Halobacteriales</taxon>
        <taxon>Natrialbaceae</taxon>
        <taxon>Natronorubrum</taxon>
    </lineage>
</organism>
<evidence type="ECO:0000313" key="2">
    <source>
        <dbReference type="Proteomes" id="UP000185936"/>
    </source>
</evidence>
<gene>
    <name evidence="1" type="ORF">SAMN05421752_11019</name>
</gene>
<dbReference type="Proteomes" id="UP000185936">
    <property type="component" value="Unassembled WGS sequence"/>
</dbReference>
<evidence type="ECO:0000313" key="1">
    <source>
        <dbReference type="EMBL" id="SIS08010.1"/>
    </source>
</evidence>
<keyword evidence="2" id="KW-1185">Reference proteome</keyword>
<accession>A0A1N7G5Y2</accession>
<sequence>MPVLMPVNGSCCGYRVFTSLLLLRLISRILLLIVKICQSRDLGLIAEDYARELLVANGLVST</sequence>
<proteinExistence type="predicted"/>
<protein>
    <submittedName>
        <fullName evidence="1">Uncharacterized protein</fullName>
    </submittedName>
</protein>
<dbReference type="AlphaFoldDB" id="A0A1N7G5Y2"/>
<name>A0A1N7G5Y2_9EURY</name>